<organism evidence="2 3">
    <name type="scientific">Eumeta variegata</name>
    <name type="common">Bagworm moth</name>
    <name type="synonym">Eumeta japonica</name>
    <dbReference type="NCBI Taxonomy" id="151549"/>
    <lineage>
        <taxon>Eukaryota</taxon>
        <taxon>Metazoa</taxon>
        <taxon>Ecdysozoa</taxon>
        <taxon>Arthropoda</taxon>
        <taxon>Hexapoda</taxon>
        <taxon>Insecta</taxon>
        <taxon>Pterygota</taxon>
        <taxon>Neoptera</taxon>
        <taxon>Endopterygota</taxon>
        <taxon>Lepidoptera</taxon>
        <taxon>Glossata</taxon>
        <taxon>Ditrysia</taxon>
        <taxon>Tineoidea</taxon>
        <taxon>Psychidae</taxon>
        <taxon>Oiketicinae</taxon>
        <taxon>Eumeta</taxon>
    </lineage>
</organism>
<feature type="compositionally biased region" description="Polar residues" evidence="1">
    <location>
        <begin position="54"/>
        <end position="63"/>
    </location>
</feature>
<comment type="caution">
    <text evidence="2">The sequence shown here is derived from an EMBL/GenBank/DDBJ whole genome shotgun (WGS) entry which is preliminary data.</text>
</comment>
<dbReference type="OrthoDB" id="6109at2759"/>
<evidence type="ECO:0000313" key="2">
    <source>
        <dbReference type="EMBL" id="GBP89599.1"/>
    </source>
</evidence>
<dbReference type="Proteomes" id="UP000299102">
    <property type="component" value="Unassembled WGS sequence"/>
</dbReference>
<name>A0A4C1ZRK1_EUMVA</name>
<dbReference type="AlphaFoldDB" id="A0A4C1ZRK1"/>
<protein>
    <submittedName>
        <fullName evidence="2">Uncharacterized protein</fullName>
    </submittedName>
</protein>
<reference evidence="2 3" key="1">
    <citation type="journal article" date="2019" name="Commun. Biol.">
        <title>The bagworm genome reveals a unique fibroin gene that provides high tensile strength.</title>
        <authorList>
            <person name="Kono N."/>
            <person name="Nakamura H."/>
            <person name="Ohtoshi R."/>
            <person name="Tomita M."/>
            <person name="Numata K."/>
            <person name="Arakawa K."/>
        </authorList>
    </citation>
    <scope>NUCLEOTIDE SEQUENCE [LARGE SCALE GENOMIC DNA]</scope>
</reference>
<evidence type="ECO:0000256" key="1">
    <source>
        <dbReference type="SAM" id="MobiDB-lite"/>
    </source>
</evidence>
<dbReference type="EMBL" id="BGZK01002012">
    <property type="protein sequence ID" value="GBP89599.1"/>
    <property type="molecule type" value="Genomic_DNA"/>
</dbReference>
<proteinExistence type="predicted"/>
<sequence>MPSDVSSENSRFGDSKYVLGCVKRITLPWREYESTVALNVQRSGRGNRKRQSESECGSGTPTHARSIPVTGKSKYTLRTPGGQNFILALVTTLARARQASPKSSLPYNIAARCCRLRRRGGGPAVTATGRNA</sequence>
<gene>
    <name evidence="2" type="ORF">EVAR_66865_1</name>
</gene>
<accession>A0A4C1ZRK1</accession>
<keyword evidence="3" id="KW-1185">Reference proteome</keyword>
<evidence type="ECO:0000313" key="3">
    <source>
        <dbReference type="Proteomes" id="UP000299102"/>
    </source>
</evidence>
<feature type="region of interest" description="Disordered" evidence="1">
    <location>
        <begin position="41"/>
        <end position="75"/>
    </location>
</feature>